<accession>A0ABS6URG3</accession>
<comment type="caution">
    <text evidence="1">The sequence shown here is derived from an EMBL/GenBank/DDBJ whole genome shotgun (WGS) entry which is preliminary data.</text>
</comment>
<gene>
    <name evidence="1" type="ORF">I4I81_10970</name>
</gene>
<dbReference type="Proteomes" id="UP000694287">
    <property type="component" value="Unassembled WGS sequence"/>
</dbReference>
<organism evidence="1 2">
    <name type="scientific">Pseudonocardia abyssalis</name>
    <dbReference type="NCBI Taxonomy" id="2792008"/>
    <lineage>
        <taxon>Bacteria</taxon>
        <taxon>Bacillati</taxon>
        <taxon>Actinomycetota</taxon>
        <taxon>Actinomycetes</taxon>
        <taxon>Pseudonocardiales</taxon>
        <taxon>Pseudonocardiaceae</taxon>
        <taxon>Pseudonocardia</taxon>
    </lineage>
</organism>
<proteinExistence type="predicted"/>
<name>A0ABS6URG3_9PSEU</name>
<sequence length="251" mass="25405">MRIVVVGGTGLIGSALVRLLGEAGHEAVPASPSTGVDTLTGAGVADVSAGAAVVVDVTNSPSFEDGPVLDFFTRSTRTLLAAEREAGVGHHVALSIVGTDRVPASGYLRAKCAQEELIRAGGVPFTIVRATQFFEFLPMIGAGAVVGDAVVLPTADLQPVAAADVSAVLAEVAVGVPMNGHLDLAGPDRRPFAGFVGPVLAAQGDARAVTSSADATYFGAVLERDSLVPTGRARIAPTGFAEWEAGRPARV</sequence>
<reference evidence="1 2" key="1">
    <citation type="submission" date="2020-11" db="EMBL/GenBank/DDBJ databases">
        <title>Pseudonocardia abyssalis sp. nov. and Pseudonocardia oceani sp. nov., description and phylogenomic analysis of two novel actinomycetes isolated from the deep Southern Ocean.</title>
        <authorList>
            <person name="Parra J."/>
        </authorList>
    </citation>
    <scope>NUCLEOTIDE SEQUENCE [LARGE SCALE GENOMIC DNA]</scope>
    <source>
        <strain evidence="1 2">KRD-168</strain>
    </source>
</reference>
<keyword evidence="2" id="KW-1185">Reference proteome</keyword>
<dbReference type="RefSeq" id="WP_218616022.1">
    <property type="nucleotide sequence ID" value="NZ_JADQDK010000001.1"/>
</dbReference>
<protein>
    <submittedName>
        <fullName evidence="1">SDR family oxidoreductase</fullName>
    </submittedName>
</protein>
<evidence type="ECO:0000313" key="2">
    <source>
        <dbReference type="Proteomes" id="UP000694287"/>
    </source>
</evidence>
<evidence type="ECO:0000313" key="1">
    <source>
        <dbReference type="EMBL" id="MBW0134777.1"/>
    </source>
</evidence>
<dbReference type="EMBL" id="JADQDK010000001">
    <property type="protein sequence ID" value="MBW0134777.1"/>
    <property type="molecule type" value="Genomic_DNA"/>
</dbReference>